<proteinExistence type="inferred from homology"/>
<feature type="domain" description="NlpC/P60" evidence="6">
    <location>
        <begin position="333"/>
        <end position="454"/>
    </location>
</feature>
<feature type="domain" description="NlpC/P60" evidence="6">
    <location>
        <begin position="65"/>
        <end position="186"/>
    </location>
</feature>
<dbReference type="Pfam" id="PF00877">
    <property type="entry name" value="NLPC_P60"/>
    <property type="match status" value="3"/>
</dbReference>
<evidence type="ECO:0000313" key="8">
    <source>
        <dbReference type="Proteomes" id="UP000198778"/>
    </source>
</evidence>
<dbReference type="Proteomes" id="UP000198778">
    <property type="component" value="Unassembled WGS sequence"/>
</dbReference>
<dbReference type="PANTHER" id="PTHR47053:SF1">
    <property type="entry name" value="MUREIN DD-ENDOPEPTIDASE MEPH-RELATED"/>
    <property type="match status" value="1"/>
</dbReference>
<comment type="similarity">
    <text evidence="1">Belongs to the peptidase C40 family.</text>
</comment>
<name>A0A1H0E0W4_9BACI</name>
<keyword evidence="8" id="KW-1185">Reference proteome</keyword>
<feature type="domain" description="NlpC/P60" evidence="6">
    <location>
        <begin position="199"/>
        <end position="329"/>
    </location>
</feature>
<sequence>MAENQKRSLGLFWIIALLAGGGAAFLLFSDSFTEQEEQNNSRSPESAEEESMEPHSQGILKTNLDFTIEDFAAEARNLEGAPFSSGGNHPDEGFNTSGFVQYVYEEATGIRMPRISAHQYDLGEDVGREYLQMGDVVFFQAETLMSGIYMEDDEFMTATESDGVITLNLEEDAFWNDNYIGAKRLEENEIESLHPGTYSDHENPVVREAMNYLGTPYEFGGDTLEAFDCSYFIQEVFREHKDVYLPRVTLNQFEVGEDIEEDDIRPGDVLYFSDIDAADDMREDGEVTHAGIYVGNNFMIHASRTEEMTQISFLNDYWSENFTGAKRFDDMTLDGAAPAVEEAASHLNIPYASGGNHPEEGFNPIGFVSYVYEKAGTGTLPSTAEQLWESGNAVEKENLQPEDIVFFDGETNLLPGIYAGHDLFIIATPSSGITIRHLEYSDYFSDLYIGARRF</sequence>
<dbReference type="EMBL" id="FNIL01000003">
    <property type="protein sequence ID" value="SDN76015.1"/>
    <property type="molecule type" value="Genomic_DNA"/>
</dbReference>
<evidence type="ECO:0000259" key="6">
    <source>
        <dbReference type="PROSITE" id="PS51935"/>
    </source>
</evidence>
<dbReference type="Gene3D" id="3.90.1720.10">
    <property type="entry name" value="endopeptidase domain like (from Nostoc punctiforme)"/>
    <property type="match status" value="3"/>
</dbReference>
<dbReference type="SUPFAM" id="SSF54001">
    <property type="entry name" value="Cysteine proteinases"/>
    <property type="match status" value="3"/>
</dbReference>
<dbReference type="GO" id="GO:0006508">
    <property type="term" value="P:proteolysis"/>
    <property type="evidence" value="ECO:0007669"/>
    <property type="project" value="UniProtKB-KW"/>
</dbReference>
<protein>
    <submittedName>
        <fullName evidence="7">Cell wall-associated hydrolase, NlpC family</fullName>
    </submittedName>
</protein>
<evidence type="ECO:0000256" key="3">
    <source>
        <dbReference type="ARBA" id="ARBA00022801"/>
    </source>
</evidence>
<evidence type="ECO:0000256" key="1">
    <source>
        <dbReference type="ARBA" id="ARBA00007074"/>
    </source>
</evidence>
<feature type="region of interest" description="Disordered" evidence="5">
    <location>
        <begin position="35"/>
        <end position="56"/>
    </location>
</feature>
<evidence type="ECO:0000313" key="7">
    <source>
        <dbReference type="EMBL" id="SDN76015.1"/>
    </source>
</evidence>
<gene>
    <name evidence="7" type="ORF">SAMN04488053_103164</name>
</gene>
<evidence type="ECO:0000256" key="2">
    <source>
        <dbReference type="ARBA" id="ARBA00022670"/>
    </source>
</evidence>
<evidence type="ECO:0000256" key="4">
    <source>
        <dbReference type="ARBA" id="ARBA00022807"/>
    </source>
</evidence>
<keyword evidence="3 7" id="KW-0378">Hydrolase</keyword>
<dbReference type="RefSeq" id="WP_175444211.1">
    <property type="nucleotide sequence ID" value="NZ_FNIL01000003.1"/>
</dbReference>
<dbReference type="InterPro" id="IPR000064">
    <property type="entry name" value="NLP_P60_dom"/>
</dbReference>
<dbReference type="STRING" id="745820.SAMN04488053_103164"/>
<dbReference type="GO" id="GO:0008234">
    <property type="term" value="F:cysteine-type peptidase activity"/>
    <property type="evidence" value="ECO:0007669"/>
    <property type="project" value="UniProtKB-KW"/>
</dbReference>
<keyword evidence="4" id="KW-0788">Thiol protease</keyword>
<dbReference type="PROSITE" id="PS51935">
    <property type="entry name" value="NLPC_P60"/>
    <property type="match status" value="3"/>
</dbReference>
<dbReference type="InterPro" id="IPR051202">
    <property type="entry name" value="Peptidase_C40"/>
</dbReference>
<reference evidence="8" key="1">
    <citation type="submission" date="2016-10" db="EMBL/GenBank/DDBJ databases">
        <authorList>
            <person name="Varghese N."/>
            <person name="Submissions S."/>
        </authorList>
    </citation>
    <scope>NUCLEOTIDE SEQUENCE [LARGE SCALE GENOMIC DNA]</scope>
    <source>
        <strain evidence="8">CGMCC 1.10369</strain>
    </source>
</reference>
<organism evidence="7 8">
    <name type="scientific">Alkalicoccus daliensis</name>
    <dbReference type="NCBI Taxonomy" id="745820"/>
    <lineage>
        <taxon>Bacteria</taxon>
        <taxon>Bacillati</taxon>
        <taxon>Bacillota</taxon>
        <taxon>Bacilli</taxon>
        <taxon>Bacillales</taxon>
        <taxon>Bacillaceae</taxon>
        <taxon>Alkalicoccus</taxon>
    </lineage>
</organism>
<accession>A0A1H0E0W4</accession>
<dbReference type="PANTHER" id="PTHR47053">
    <property type="entry name" value="MUREIN DD-ENDOPEPTIDASE MEPH-RELATED"/>
    <property type="match status" value="1"/>
</dbReference>
<dbReference type="AlphaFoldDB" id="A0A1H0E0W4"/>
<dbReference type="InterPro" id="IPR038765">
    <property type="entry name" value="Papain-like_cys_pep_sf"/>
</dbReference>
<evidence type="ECO:0000256" key="5">
    <source>
        <dbReference type="SAM" id="MobiDB-lite"/>
    </source>
</evidence>
<keyword evidence="2" id="KW-0645">Protease</keyword>